<dbReference type="GO" id="GO:0000793">
    <property type="term" value="C:condensed chromosome"/>
    <property type="evidence" value="ECO:0007669"/>
    <property type="project" value="TreeGrafter"/>
</dbReference>
<dbReference type="EMBL" id="BGZK01000742">
    <property type="protein sequence ID" value="GBP58691.1"/>
    <property type="molecule type" value="Genomic_DNA"/>
</dbReference>
<reference evidence="2 3" key="1">
    <citation type="journal article" date="2019" name="Commun. Biol.">
        <title>The bagworm genome reveals a unique fibroin gene that provides high tensile strength.</title>
        <authorList>
            <person name="Kono N."/>
            <person name="Nakamura H."/>
            <person name="Ohtoshi R."/>
            <person name="Tomita M."/>
            <person name="Numata K."/>
            <person name="Arakawa K."/>
        </authorList>
    </citation>
    <scope>NUCLEOTIDE SEQUENCE [LARGE SCALE GENOMIC DNA]</scope>
</reference>
<dbReference type="Gene3D" id="1.10.10.1450">
    <property type="match status" value="1"/>
</dbReference>
<dbReference type="GO" id="GO:0044547">
    <property type="term" value="F:DNA topoisomerase binding"/>
    <property type="evidence" value="ECO:0007669"/>
    <property type="project" value="TreeGrafter"/>
</dbReference>
<evidence type="ECO:0000313" key="3">
    <source>
        <dbReference type="Proteomes" id="UP000299102"/>
    </source>
</evidence>
<dbReference type="InterPro" id="IPR041426">
    <property type="entry name" value="Mos1_HTH"/>
</dbReference>
<dbReference type="PANTHER" id="PTHR46060">
    <property type="entry name" value="MARINER MOS1 TRANSPOSASE-LIKE PROTEIN"/>
    <property type="match status" value="1"/>
</dbReference>
<keyword evidence="2" id="KW-0489">Methyltransferase</keyword>
<gene>
    <name evidence="2" type="primary">SETMAR</name>
    <name evidence="2" type="ORF">EVAR_97094_1</name>
</gene>
<dbReference type="GO" id="GO:0000729">
    <property type="term" value="P:DNA double-strand break processing"/>
    <property type="evidence" value="ECO:0007669"/>
    <property type="project" value="TreeGrafter"/>
</dbReference>
<dbReference type="GO" id="GO:0005634">
    <property type="term" value="C:nucleus"/>
    <property type="evidence" value="ECO:0007669"/>
    <property type="project" value="TreeGrafter"/>
</dbReference>
<dbReference type="GO" id="GO:0003697">
    <property type="term" value="F:single-stranded DNA binding"/>
    <property type="evidence" value="ECO:0007669"/>
    <property type="project" value="TreeGrafter"/>
</dbReference>
<dbReference type="AlphaFoldDB" id="A0A4C1X4P0"/>
<name>A0A4C1X4P0_EUMVA</name>
<dbReference type="GO" id="GO:0006303">
    <property type="term" value="P:double-strand break repair via nonhomologous end joining"/>
    <property type="evidence" value="ECO:0007669"/>
    <property type="project" value="TreeGrafter"/>
</dbReference>
<dbReference type="GO" id="GO:0046975">
    <property type="term" value="F:histone H3K36 methyltransferase activity"/>
    <property type="evidence" value="ECO:0007669"/>
    <property type="project" value="TreeGrafter"/>
</dbReference>
<comment type="caution">
    <text evidence="2">The sequence shown here is derived from an EMBL/GenBank/DDBJ whole genome shotgun (WGS) entry which is preliminary data.</text>
</comment>
<dbReference type="GO" id="GO:0044774">
    <property type="term" value="P:mitotic DNA integrity checkpoint signaling"/>
    <property type="evidence" value="ECO:0007669"/>
    <property type="project" value="TreeGrafter"/>
</dbReference>
<dbReference type="OrthoDB" id="8056049at2759"/>
<dbReference type="GO" id="GO:0000014">
    <property type="term" value="F:single-stranded DNA endodeoxyribonuclease activity"/>
    <property type="evidence" value="ECO:0007669"/>
    <property type="project" value="TreeGrafter"/>
</dbReference>
<dbReference type="GO" id="GO:0035861">
    <property type="term" value="C:site of double-strand break"/>
    <property type="evidence" value="ECO:0007669"/>
    <property type="project" value="TreeGrafter"/>
</dbReference>
<sequence>MNSYILKFYYKKEKNATQATKKNIDVYEPYALSIRVAQNWFKCFQSSNFDIKDEPRSGRPVTDKVDAILEKVEQDWDISSYDITEELGIDNKPVLTNLKEAAYTKKLHTWVSHELTERNLMNCVHICDSILKCKPFLKRLITGDRK</sequence>
<dbReference type="PANTHER" id="PTHR46060:SF2">
    <property type="entry name" value="HISTONE-LYSINE N-METHYLTRANSFERASE SETMAR"/>
    <property type="match status" value="1"/>
</dbReference>
<dbReference type="Pfam" id="PF17906">
    <property type="entry name" value="HTH_48"/>
    <property type="match status" value="1"/>
</dbReference>
<dbReference type="InterPro" id="IPR052709">
    <property type="entry name" value="Transposase-MT_Hybrid"/>
</dbReference>
<accession>A0A4C1X4P0</accession>
<keyword evidence="2" id="KW-0808">Transferase</keyword>
<feature type="domain" description="Mos1 transposase HTH" evidence="1">
    <location>
        <begin position="5"/>
        <end position="46"/>
    </location>
</feature>
<dbReference type="GO" id="GO:0015074">
    <property type="term" value="P:DNA integration"/>
    <property type="evidence" value="ECO:0007669"/>
    <property type="project" value="TreeGrafter"/>
</dbReference>
<dbReference type="GO" id="GO:0042800">
    <property type="term" value="F:histone H3K4 methyltransferase activity"/>
    <property type="evidence" value="ECO:0007669"/>
    <property type="project" value="TreeGrafter"/>
</dbReference>
<protein>
    <submittedName>
        <fullName evidence="2">Histone-lysine N-methyltransferase SETMAR</fullName>
    </submittedName>
</protein>
<proteinExistence type="predicted"/>
<dbReference type="GO" id="GO:0031297">
    <property type="term" value="P:replication fork processing"/>
    <property type="evidence" value="ECO:0007669"/>
    <property type="project" value="TreeGrafter"/>
</dbReference>
<evidence type="ECO:0000259" key="1">
    <source>
        <dbReference type="Pfam" id="PF17906"/>
    </source>
</evidence>
<keyword evidence="3" id="KW-1185">Reference proteome</keyword>
<dbReference type="GO" id="GO:0003690">
    <property type="term" value="F:double-stranded DNA binding"/>
    <property type="evidence" value="ECO:0007669"/>
    <property type="project" value="TreeGrafter"/>
</dbReference>
<evidence type="ECO:0000313" key="2">
    <source>
        <dbReference type="EMBL" id="GBP58691.1"/>
    </source>
</evidence>
<dbReference type="Proteomes" id="UP000299102">
    <property type="component" value="Unassembled WGS sequence"/>
</dbReference>
<dbReference type="GO" id="GO:0032259">
    <property type="term" value="P:methylation"/>
    <property type="evidence" value="ECO:0007669"/>
    <property type="project" value="UniProtKB-KW"/>
</dbReference>
<organism evidence="2 3">
    <name type="scientific">Eumeta variegata</name>
    <name type="common">Bagworm moth</name>
    <name type="synonym">Eumeta japonica</name>
    <dbReference type="NCBI Taxonomy" id="151549"/>
    <lineage>
        <taxon>Eukaryota</taxon>
        <taxon>Metazoa</taxon>
        <taxon>Ecdysozoa</taxon>
        <taxon>Arthropoda</taxon>
        <taxon>Hexapoda</taxon>
        <taxon>Insecta</taxon>
        <taxon>Pterygota</taxon>
        <taxon>Neoptera</taxon>
        <taxon>Endopterygota</taxon>
        <taxon>Lepidoptera</taxon>
        <taxon>Glossata</taxon>
        <taxon>Ditrysia</taxon>
        <taxon>Tineoidea</taxon>
        <taxon>Psychidae</taxon>
        <taxon>Oiketicinae</taxon>
        <taxon>Eumeta</taxon>
    </lineage>
</organism>
<dbReference type="STRING" id="151549.A0A4C1X4P0"/>